<evidence type="ECO:0000313" key="4">
    <source>
        <dbReference type="Proteomes" id="UP001523392"/>
    </source>
</evidence>
<proteinExistence type="predicted"/>
<feature type="transmembrane region" description="Helical" evidence="1">
    <location>
        <begin position="122"/>
        <end position="142"/>
    </location>
</feature>
<dbReference type="Proteomes" id="UP001523392">
    <property type="component" value="Unassembled WGS sequence"/>
</dbReference>
<protein>
    <submittedName>
        <fullName evidence="3">HupE/UreJ family protein</fullName>
    </submittedName>
</protein>
<feature type="transmembrane region" description="Helical" evidence="1">
    <location>
        <begin position="154"/>
        <end position="176"/>
    </location>
</feature>
<dbReference type="RefSeq" id="WP_252955536.1">
    <property type="nucleotide sequence ID" value="NZ_JAFIRR010000158.1"/>
</dbReference>
<feature type="transmembrane region" description="Helical" evidence="1">
    <location>
        <begin position="183"/>
        <end position="205"/>
    </location>
</feature>
<name>A0ABT1DAF8_9PROT</name>
<evidence type="ECO:0000256" key="1">
    <source>
        <dbReference type="SAM" id="Phobius"/>
    </source>
</evidence>
<keyword evidence="1" id="KW-0812">Transmembrane</keyword>
<feature type="chain" id="PRO_5045720374" evidence="2">
    <location>
        <begin position="23"/>
        <end position="206"/>
    </location>
</feature>
<feature type="transmembrane region" description="Helical" evidence="1">
    <location>
        <begin position="97"/>
        <end position="115"/>
    </location>
</feature>
<keyword evidence="2" id="KW-0732">Signal</keyword>
<feature type="transmembrane region" description="Helical" evidence="1">
    <location>
        <begin position="71"/>
        <end position="91"/>
    </location>
</feature>
<feature type="signal peptide" evidence="2">
    <location>
        <begin position="1"/>
        <end position="22"/>
    </location>
</feature>
<sequence>MRLHRSALVAATLALLPGTALAHHAMGGALPQSAWEGIVSGLAHPVIGLDHLAFLLAGGLLAAMLPGWAGFAALAAFLGAGVVGALLHLAGTGMGPVEAVVALSVLGAGAALLLAPGRLPALSLWLVPGFALAGLFHGHAYAEAVAGSPFGTVLAYLLTLLLSQAAIAGVAMAVALRLTLPALARGLAGGGAVIIGSAALAVALLA</sequence>
<comment type="caution">
    <text evidence="3">The sequence shown here is derived from an EMBL/GenBank/DDBJ whole genome shotgun (WGS) entry which is preliminary data.</text>
</comment>
<keyword evidence="1" id="KW-0472">Membrane</keyword>
<reference evidence="3 4" key="1">
    <citation type="submission" date="2021-12" db="EMBL/GenBank/DDBJ databases">
        <title>Siccirubricoccus leaddurans sp. nov., a high concentration Zn2+ tolerance bacterium.</title>
        <authorList>
            <person name="Cao Y."/>
        </authorList>
    </citation>
    <scope>NUCLEOTIDE SEQUENCE [LARGE SCALE GENOMIC DNA]</scope>
    <source>
        <strain evidence="3 4">KC 17139</strain>
    </source>
</reference>
<evidence type="ECO:0000313" key="3">
    <source>
        <dbReference type="EMBL" id="MCO6418908.1"/>
    </source>
</evidence>
<dbReference type="InterPro" id="IPR007038">
    <property type="entry name" value="HupE_UreJ"/>
</dbReference>
<gene>
    <name evidence="3" type="ORF">JYK14_22505</name>
</gene>
<dbReference type="Pfam" id="PF04955">
    <property type="entry name" value="HupE_UreJ"/>
    <property type="match status" value="1"/>
</dbReference>
<keyword evidence="1" id="KW-1133">Transmembrane helix</keyword>
<accession>A0ABT1DAF8</accession>
<feature type="transmembrane region" description="Helical" evidence="1">
    <location>
        <begin position="46"/>
        <end position="64"/>
    </location>
</feature>
<evidence type="ECO:0000256" key="2">
    <source>
        <dbReference type="SAM" id="SignalP"/>
    </source>
</evidence>
<dbReference type="EMBL" id="JAFIRR010000158">
    <property type="protein sequence ID" value="MCO6418908.1"/>
    <property type="molecule type" value="Genomic_DNA"/>
</dbReference>
<keyword evidence="4" id="KW-1185">Reference proteome</keyword>
<organism evidence="3 4">
    <name type="scientific">Siccirubricoccus soli</name>
    <dbReference type="NCBI Taxonomy" id="2899147"/>
    <lineage>
        <taxon>Bacteria</taxon>
        <taxon>Pseudomonadati</taxon>
        <taxon>Pseudomonadota</taxon>
        <taxon>Alphaproteobacteria</taxon>
        <taxon>Acetobacterales</taxon>
        <taxon>Roseomonadaceae</taxon>
        <taxon>Siccirubricoccus</taxon>
    </lineage>
</organism>